<feature type="region of interest" description="Disordered" evidence="7">
    <location>
        <begin position="392"/>
        <end position="458"/>
    </location>
</feature>
<dbReference type="KEGG" id="lnn:F0161_07720"/>
<dbReference type="AlphaFoldDB" id="A0A5P1X1Q6"/>
<dbReference type="GO" id="GO:0043093">
    <property type="term" value="P:FtsZ-dependent cytokinesis"/>
    <property type="evidence" value="ECO:0007669"/>
    <property type="project" value="UniProtKB-UniRule"/>
</dbReference>
<evidence type="ECO:0000256" key="7">
    <source>
        <dbReference type="SAM" id="MobiDB-lite"/>
    </source>
</evidence>
<sequence>MNNSGIYVGLDIGTTSIKAIVCENVKGQLNVVGVGSEQSAGLNRGIIVDIDKTAAAIKKAVAQAQEKSNVTIEEVVVGIPANLLKIEKSRGMITIADQSQAREINDQDVVNVAKEAIMQSLPPEREIIDLKADEFIVDGFNDIRDPRGMVGVRLELHATLYTGPKTVVHNTKKALEKAGIKVKDLVVSPLAIGDTILNDGEKDFGTVVIDIGGGQSTTSVIHDHRLKYSYIDPEGGQYITKDISVVLNTSLASAERLKRDYGYANSDTVSPENTFTVDVVGQSKPVEFTEQYIAEIIQARVEQIFERINQKLQIINALELPGGIVITGGVAALPGITDLAEQYFGVHVRAYVPDQMGIRHPSFTQGFALTKYEASLSEVDLLVKQTLRGTVKSQAQTTEGRRPSILKNSAKSSRAETQNGRPRQKAPEPQRTQSKPKSDEEKPDRLASIKNFFNDFFN</sequence>
<name>A0A5P1X1Q6_9LACO</name>
<organism evidence="9 10">
    <name type="scientific">Paucilactobacillus nenjiangensis</name>
    <dbReference type="NCBI Taxonomy" id="1296540"/>
    <lineage>
        <taxon>Bacteria</taxon>
        <taxon>Bacillati</taxon>
        <taxon>Bacillota</taxon>
        <taxon>Bacilli</taxon>
        <taxon>Lactobacillales</taxon>
        <taxon>Lactobacillaceae</taxon>
        <taxon>Paucilactobacillus</taxon>
    </lineage>
</organism>
<evidence type="ECO:0000256" key="5">
    <source>
        <dbReference type="HAMAP-Rule" id="MF_02033"/>
    </source>
</evidence>
<dbReference type="GO" id="GO:0009898">
    <property type="term" value="C:cytoplasmic side of plasma membrane"/>
    <property type="evidence" value="ECO:0007669"/>
    <property type="project" value="UniProtKB-UniRule"/>
</dbReference>
<evidence type="ECO:0000256" key="1">
    <source>
        <dbReference type="ARBA" id="ARBA00022475"/>
    </source>
</evidence>
<dbReference type="Pfam" id="PF14450">
    <property type="entry name" value="FtsA"/>
    <property type="match status" value="1"/>
</dbReference>
<dbReference type="InterPro" id="IPR050696">
    <property type="entry name" value="FtsA/MreB"/>
</dbReference>
<feature type="compositionally biased region" description="Polar residues" evidence="7">
    <location>
        <begin position="406"/>
        <end position="421"/>
    </location>
</feature>
<keyword evidence="1 5" id="KW-1003">Cell membrane</keyword>
<dbReference type="InterPro" id="IPR043129">
    <property type="entry name" value="ATPase_NBD"/>
</dbReference>
<dbReference type="SMART" id="SM00842">
    <property type="entry name" value="FtsA"/>
    <property type="match status" value="1"/>
</dbReference>
<comment type="similarity">
    <text evidence="5 6">Belongs to the FtsA/MreB family.</text>
</comment>
<dbReference type="Gene3D" id="3.30.420.40">
    <property type="match status" value="2"/>
</dbReference>
<proteinExistence type="inferred from homology"/>
<keyword evidence="3 5" id="KW-0472">Membrane</keyword>
<protein>
    <recommendedName>
        <fullName evidence="5 6">Cell division protein FtsA</fullName>
    </recommendedName>
</protein>
<dbReference type="PANTHER" id="PTHR32432:SF4">
    <property type="entry name" value="CELL DIVISION PROTEIN FTSA"/>
    <property type="match status" value="1"/>
</dbReference>
<keyword evidence="10" id="KW-1185">Reference proteome</keyword>
<feature type="domain" description="SHS2" evidence="8">
    <location>
        <begin position="7"/>
        <end position="196"/>
    </location>
</feature>
<dbReference type="InterPro" id="IPR003494">
    <property type="entry name" value="SHS2_FtsA"/>
</dbReference>
<keyword evidence="4 5" id="KW-0131">Cell cycle</keyword>
<dbReference type="PIRSF" id="PIRSF003101">
    <property type="entry name" value="FtsA"/>
    <property type="match status" value="1"/>
</dbReference>
<dbReference type="HAMAP" id="MF_02033">
    <property type="entry name" value="FtsA"/>
    <property type="match status" value="1"/>
</dbReference>
<evidence type="ECO:0000259" key="8">
    <source>
        <dbReference type="SMART" id="SM00842"/>
    </source>
</evidence>
<comment type="subunit">
    <text evidence="5">Self-interacts. Interacts with FtsZ.</text>
</comment>
<evidence type="ECO:0000256" key="3">
    <source>
        <dbReference type="ARBA" id="ARBA00023136"/>
    </source>
</evidence>
<evidence type="ECO:0000256" key="4">
    <source>
        <dbReference type="ARBA" id="ARBA00023306"/>
    </source>
</evidence>
<dbReference type="NCBIfam" id="TIGR01174">
    <property type="entry name" value="ftsA"/>
    <property type="match status" value="1"/>
</dbReference>
<dbReference type="RefSeq" id="WP_150204237.1">
    <property type="nucleotide sequence ID" value="NZ_CP043939.1"/>
</dbReference>
<feature type="compositionally biased region" description="Basic and acidic residues" evidence="7">
    <location>
        <begin position="436"/>
        <end position="447"/>
    </location>
</feature>
<reference evidence="9 10" key="1">
    <citation type="submission" date="2019-09" db="EMBL/GenBank/DDBJ databases">
        <title>Complete Genome Sequence of Lactobacillus nenjiangensis SH-Y15, isolated from sauerkraut.</title>
        <authorList>
            <person name="Yang H."/>
        </authorList>
    </citation>
    <scope>NUCLEOTIDE SEQUENCE [LARGE SCALE GENOMIC DNA]</scope>
    <source>
        <strain evidence="9 10">SH-Y15</strain>
    </source>
</reference>
<dbReference type="OrthoDB" id="9768127at2"/>
<dbReference type="PANTHER" id="PTHR32432">
    <property type="entry name" value="CELL DIVISION PROTEIN FTSA-RELATED"/>
    <property type="match status" value="1"/>
</dbReference>
<comment type="function">
    <text evidence="5 6">Cell division protein that is involved in the assembly of the Z ring. May serve as a membrane anchor for the Z ring.</text>
</comment>
<evidence type="ECO:0000313" key="9">
    <source>
        <dbReference type="EMBL" id="QER67756.1"/>
    </source>
</evidence>
<evidence type="ECO:0000256" key="6">
    <source>
        <dbReference type="PIRNR" id="PIRNR003101"/>
    </source>
</evidence>
<dbReference type="SUPFAM" id="SSF53067">
    <property type="entry name" value="Actin-like ATPase domain"/>
    <property type="match status" value="2"/>
</dbReference>
<evidence type="ECO:0000256" key="2">
    <source>
        <dbReference type="ARBA" id="ARBA00022618"/>
    </source>
</evidence>
<comment type="subcellular location">
    <subcellularLocation>
        <location evidence="5">Cell membrane</location>
        <topology evidence="5">Peripheral membrane protein</topology>
        <orientation evidence="5">Cytoplasmic side</orientation>
    </subcellularLocation>
    <text evidence="5">Localizes to the Z ring in an FtsZ-dependent manner. Targeted to the membrane through a conserved C-terminal amphipathic helix.</text>
</comment>
<accession>A0A5P1X1Q6</accession>
<dbReference type="EMBL" id="CP043939">
    <property type="protein sequence ID" value="QER67756.1"/>
    <property type="molecule type" value="Genomic_DNA"/>
</dbReference>
<dbReference type="CDD" id="cd24048">
    <property type="entry name" value="ASKHA_NBD_FtsA"/>
    <property type="match status" value="1"/>
</dbReference>
<gene>
    <name evidence="5 9" type="primary">ftsA</name>
    <name evidence="9" type="ORF">F0161_07720</name>
</gene>
<dbReference type="GO" id="GO:0032153">
    <property type="term" value="C:cell division site"/>
    <property type="evidence" value="ECO:0007669"/>
    <property type="project" value="UniProtKB-UniRule"/>
</dbReference>
<keyword evidence="2 5" id="KW-0132">Cell division</keyword>
<dbReference type="Proteomes" id="UP000325295">
    <property type="component" value="Chromosome"/>
</dbReference>
<dbReference type="InterPro" id="IPR020823">
    <property type="entry name" value="Cell_div_FtsA"/>
</dbReference>
<evidence type="ECO:0000313" key="10">
    <source>
        <dbReference type="Proteomes" id="UP000325295"/>
    </source>
</evidence>
<dbReference type="Pfam" id="PF02491">
    <property type="entry name" value="SHS2_FTSA"/>
    <property type="match status" value="1"/>
</dbReference>